<dbReference type="GO" id="GO:0007165">
    <property type="term" value="P:signal transduction"/>
    <property type="evidence" value="ECO:0007669"/>
    <property type="project" value="TreeGrafter"/>
</dbReference>
<dbReference type="CDD" id="cd07563">
    <property type="entry name" value="Peptidase_S41_IRBP"/>
    <property type="match status" value="1"/>
</dbReference>
<dbReference type="PANTHER" id="PTHR32060:SF30">
    <property type="entry name" value="CARBOXY-TERMINAL PROCESSING PROTEASE CTPA"/>
    <property type="match status" value="1"/>
</dbReference>
<dbReference type="InterPro" id="IPR005151">
    <property type="entry name" value="Tail-specific_protease"/>
</dbReference>
<proteinExistence type="predicted"/>
<dbReference type="GO" id="GO:0030288">
    <property type="term" value="C:outer membrane-bounded periplasmic space"/>
    <property type="evidence" value="ECO:0007669"/>
    <property type="project" value="TreeGrafter"/>
</dbReference>
<dbReference type="Pfam" id="PF03572">
    <property type="entry name" value="Peptidase_S41"/>
    <property type="match status" value="1"/>
</dbReference>
<feature type="signal peptide" evidence="1">
    <location>
        <begin position="1"/>
        <end position="20"/>
    </location>
</feature>
<accession>A0A7W9X203</accession>
<keyword evidence="3" id="KW-0645">Protease</keyword>
<feature type="domain" description="Tail specific protease" evidence="2">
    <location>
        <begin position="340"/>
        <end position="548"/>
    </location>
</feature>
<gene>
    <name evidence="3" type="ORF">HD842_003166</name>
</gene>
<dbReference type="InterPro" id="IPR048818">
    <property type="entry name" value="BACUNI_00178-like_N"/>
</dbReference>
<dbReference type="RefSeq" id="WP_183555663.1">
    <property type="nucleotide sequence ID" value="NZ_JACHBX010000003.1"/>
</dbReference>
<evidence type="ECO:0000313" key="3">
    <source>
        <dbReference type="EMBL" id="MBB6135008.1"/>
    </source>
</evidence>
<evidence type="ECO:0000256" key="1">
    <source>
        <dbReference type="SAM" id="SignalP"/>
    </source>
</evidence>
<evidence type="ECO:0000259" key="2">
    <source>
        <dbReference type="SMART" id="SM00245"/>
    </source>
</evidence>
<reference evidence="3 4" key="1">
    <citation type="submission" date="2020-08" db="EMBL/GenBank/DDBJ databases">
        <title>The Agave Microbiome: Exploring the role of microbial communities in plant adaptations to desert environments.</title>
        <authorList>
            <person name="Partida-Martinez L.P."/>
        </authorList>
    </citation>
    <scope>NUCLEOTIDE SEQUENCE [LARGE SCALE GENOMIC DNA]</scope>
    <source>
        <strain evidence="3 4">AT3.2</strain>
    </source>
</reference>
<feature type="chain" id="PRO_5031345041" evidence="1">
    <location>
        <begin position="21"/>
        <end position="571"/>
    </location>
</feature>
<dbReference type="SUPFAM" id="SSF50156">
    <property type="entry name" value="PDZ domain-like"/>
    <property type="match status" value="1"/>
</dbReference>
<dbReference type="GO" id="GO:0006508">
    <property type="term" value="P:proteolysis"/>
    <property type="evidence" value="ECO:0007669"/>
    <property type="project" value="UniProtKB-KW"/>
</dbReference>
<sequence length="571" mass="62282">MPRLSLAALLCACLALPAGADDRAAPSPAQAGYDYAQTVRNEVSTQLKDKSDRVALEQAAQRLEGLVDWLDTPLTRDLGTGSRYLYFRGLDVQRDLAVVYARLGQTDKALDALETMGRYGWFGDATEPMLADEAFAALREEPRFQAIRATWSTPLRMLKDFGADSTYRERLTVEERIAGLTQFWADARQYFAHFDNAPTLDWNQAYLEFLPRVIAANTTAAYYQVLMQFAPLLRDGHTNIFPPDQLKDRLYARPPIMTALVEDAVLVTAVHDPALAAGLRVGDEIVAIDGMPVKQYAEQKVAPYVSSSTPQDRALRMYSYQLLTGDAGVPVRLTLRDGTGRQREETIARGSADAPGKREPFAFRMLAGDIAYLSLDHFESDDGVIAFAMHAPQIMRAKGLILDVRGNGGGSTAHGESILQRLTNQPIPRALSFVRGPSIASTESSRTLTWEPMPAIAPARNQFGKVFAGPVVVLTSEQTFSAAEDFVLAFNALERGTTIGATTAGSTGQPIGIKLPGGGWGRICYKRDLLPDGGKLVGRGLAPDIEAFPTVKSVRAGTDPVLQRALATFRR</sequence>
<dbReference type="Gene3D" id="3.90.226.10">
    <property type="entry name" value="2-enoyl-CoA Hydratase, Chain A, domain 1"/>
    <property type="match status" value="1"/>
</dbReference>
<comment type="caution">
    <text evidence="3">The sequence shown here is derived from an EMBL/GenBank/DDBJ whole genome shotgun (WGS) entry which is preliminary data.</text>
</comment>
<name>A0A7W9X203_9BURK</name>
<dbReference type="Gene3D" id="2.30.42.10">
    <property type="match status" value="1"/>
</dbReference>
<dbReference type="Gene3D" id="3.30.750.44">
    <property type="match status" value="1"/>
</dbReference>
<dbReference type="InterPro" id="IPR036034">
    <property type="entry name" value="PDZ_sf"/>
</dbReference>
<keyword evidence="3" id="KW-0378">Hydrolase</keyword>
<dbReference type="PANTHER" id="PTHR32060">
    <property type="entry name" value="TAIL-SPECIFIC PROTEASE"/>
    <property type="match status" value="1"/>
</dbReference>
<dbReference type="SMART" id="SM00245">
    <property type="entry name" value="TSPc"/>
    <property type="match status" value="1"/>
</dbReference>
<dbReference type="Pfam" id="PF21558">
    <property type="entry name" value="Pept_S41_N_bact"/>
    <property type="match status" value="1"/>
</dbReference>
<dbReference type="SUPFAM" id="SSF52096">
    <property type="entry name" value="ClpP/crotonase"/>
    <property type="match status" value="1"/>
</dbReference>
<dbReference type="AlphaFoldDB" id="A0A7W9X203"/>
<keyword evidence="4" id="KW-1185">Reference proteome</keyword>
<dbReference type="GO" id="GO:0004175">
    <property type="term" value="F:endopeptidase activity"/>
    <property type="evidence" value="ECO:0007669"/>
    <property type="project" value="TreeGrafter"/>
</dbReference>
<dbReference type="EMBL" id="JACHBX010000003">
    <property type="protein sequence ID" value="MBB6135008.1"/>
    <property type="molecule type" value="Genomic_DNA"/>
</dbReference>
<organism evidence="3 4">
    <name type="scientific">Massilia aurea</name>
    <dbReference type="NCBI Taxonomy" id="373040"/>
    <lineage>
        <taxon>Bacteria</taxon>
        <taxon>Pseudomonadati</taxon>
        <taxon>Pseudomonadota</taxon>
        <taxon>Betaproteobacteria</taxon>
        <taxon>Burkholderiales</taxon>
        <taxon>Oxalobacteraceae</taxon>
        <taxon>Telluria group</taxon>
        <taxon>Massilia</taxon>
    </lineage>
</organism>
<dbReference type="InterPro" id="IPR029045">
    <property type="entry name" value="ClpP/crotonase-like_dom_sf"/>
</dbReference>
<dbReference type="Proteomes" id="UP000540787">
    <property type="component" value="Unassembled WGS sequence"/>
</dbReference>
<protein>
    <submittedName>
        <fullName evidence="3">C-terminal processing protease CtpA/Prc</fullName>
    </submittedName>
</protein>
<keyword evidence="1" id="KW-0732">Signal</keyword>
<dbReference type="GO" id="GO:0008236">
    <property type="term" value="F:serine-type peptidase activity"/>
    <property type="evidence" value="ECO:0007669"/>
    <property type="project" value="InterPro"/>
</dbReference>
<evidence type="ECO:0000313" key="4">
    <source>
        <dbReference type="Proteomes" id="UP000540787"/>
    </source>
</evidence>